<proteinExistence type="predicted"/>
<comment type="caution">
    <text evidence="1">The sequence shown here is derived from an EMBL/GenBank/DDBJ whole genome shotgun (WGS) entry which is preliminary data.</text>
</comment>
<keyword evidence="2" id="KW-1185">Reference proteome</keyword>
<dbReference type="EMBL" id="AVOT02009256">
    <property type="protein sequence ID" value="MBW0487708.1"/>
    <property type="molecule type" value="Genomic_DNA"/>
</dbReference>
<dbReference type="OrthoDB" id="2504565at2759"/>
<evidence type="ECO:0000313" key="1">
    <source>
        <dbReference type="EMBL" id="MBW0487708.1"/>
    </source>
</evidence>
<dbReference type="Proteomes" id="UP000765509">
    <property type="component" value="Unassembled WGS sequence"/>
</dbReference>
<name>A0A9Q3CRT3_9BASI</name>
<evidence type="ECO:0000313" key="2">
    <source>
        <dbReference type="Proteomes" id="UP000765509"/>
    </source>
</evidence>
<protein>
    <submittedName>
        <fullName evidence="1">Uncharacterized protein</fullName>
    </submittedName>
</protein>
<sequence length="138" mass="15903">MLLWKRIDKFYQPKTIQNQIAYSSRISYNFLHKEKLEEALNELSENTGTLCRLIKDNIVTPSSLLDLAVAMCTIISLPDYYKTMGELWLKKCNIGETNPSLNETIEETRLYIKRTKENAKNAKALATKLNKEKTKTLG</sequence>
<gene>
    <name evidence="1" type="ORF">O181_027423</name>
</gene>
<reference evidence="1" key="1">
    <citation type="submission" date="2021-03" db="EMBL/GenBank/DDBJ databases">
        <title>Draft genome sequence of rust myrtle Austropuccinia psidii MF-1, a brazilian biotype.</title>
        <authorList>
            <person name="Quecine M.C."/>
            <person name="Pachon D.M.R."/>
            <person name="Bonatelli M.L."/>
            <person name="Correr F.H."/>
            <person name="Franceschini L.M."/>
            <person name="Leite T.F."/>
            <person name="Margarido G.R.A."/>
            <person name="Almeida C.A."/>
            <person name="Ferrarezi J.A."/>
            <person name="Labate C.A."/>
        </authorList>
    </citation>
    <scope>NUCLEOTIDE SEQUENCE</scope>
    <source>
        <strain evidence="1">MF-1</strain>
    </source>
</reference>
<accession>A0A9Q3CRT3</accession>
<dbReference type="AlphaFoldDB" id="A0A9Q3CRT3"/>
<organism evidence="1 2">
    <name type="scientific">Austropuccinia psidii MF-1</name>
    <dbReference type="NCBI Taxonomy" id="1389203"/>
    <lineage>
        <taxon>Eukaryota</taxon>
        <taxon>Fungi</taxon>
        <taxon>Dikarya</taxon>
        <taxon>Basidiomycota</taxon>
        <taxon>Pucciniomycotina</taxon>
        <taxon>Pucciniomycetes</taxon>
        <taxon>Pucciniales</taxon>
        <taxon>Sphaerophragmiaceae</taxon>
        <taxon>Austropuccinia</taxon>
    </lineage>
</organism>